<gene>
    <name evidence="2" type="ORF">VPNG_03333</name>
</gene>
<accession>A0A423XFP2</accession>
<evidence type="ECO:0000256" key="1">
    <source>
        <dbReference type="SAM" id="MobiDB-lite"/>
    </source>
</evidence>
<dbReference type="Proteomes" id="UP000285146">
    <property type="component" value="Unassembled WGS sequence"/>
</dbReference>
<evidence type="ECO:0000313" key="2">
    <source>
        <dbReference type="EMBL" id="ROW15019.1"/>
    </source>
</evidence>
<organism evidence="2 3">
    <name type="scientific">Cytospora leucostoma</name>
    <dbReference type="NCBI Taxonomy" id="1230097"/>
    <lineage>
        <taxon>Eukaryota</taxon>
        <taxon>Fungi</taxon>
        <taxon>Dikarya</taxon>
        <taxon>Ascomycota</taxon>
        <taxon>Pezizomycotina</taxon>
        <taxon>Sordariomycetes</taxon>
        <taxon>Sordariomycetidae</taxon>
        <taxon>Diaporthales</taxon>
        <taxon>Cytosporaceae</taxon>
        <taxon>Cytospora</taxon>
    </lineage>
</organism>
<reference evidence="2 3" key="1">
    <citation type="submission" date="2015-09" db="EMBL/GenBank/DDBJ databases">
        <title>Host preference determinants of Valsa canker pathogens revealed by comparative genomics.</title>
        <authorList>
            <person name="Yin Z."/>
            <person name="Huang L."/>
        </authorList>
    </citation>
    <scope>NUCLEOTIDE SEQUENCE [LARGE SCALE GENOMIC DNA]</scope>
    <source>
        <strain evidence="2 3">SXYLt</strain>
    </source>
</reference>
<evidence type="ECO:0000313" key="3">
    <source>
        <dbReference type="Proteomes" id="UP000285146"/>
    </source>
</evidence>
<protein>
    <submittedName>
        <fullName evidence="2">Uncharacterized protein</fullName>
    </submittedName>
</protein>
<proteinExistence type="predicted"/>
<dbReference type="AlphaFoldDB" id="A0A423XFP2"/>
<feature type="region of interest" description="Disordered" evidence="1">
    <location>
        <begin position="1"/>
        <end position="27"/>
    </location>
</feature>
<sequence>MANQPAAVRLPAMNISSTKPSGSRSYSRQYYGQDQEITINSILRDVVNTVTSRFGIIPITYINQIAPQYPGRFFAGDYFDFSIRRTAPR</sequence>
<dbReference type="InParanoid" id="A0A423XFP2"/>
<dbReference type="EMBL" id="LKEB01000011">
    <property type="protein sequence ID" value="ROW15019.1"/>
    <property type="molecule type" value="Genomic_DNA"/>
</dbReference>
<keyword evidence="3" id="KW-1185">Reference proteome</keyword>
<name>A0A423XFP2_9PEZI</name>
<comment type="caution">
    <text evidence="2">The sequence shown here is derived from an EMBL/GenBank/DDBJ whole genome shotgun (WGS) entry which is preliminary data.</text>
</comment>